<comment type="caution">
    <text evidence="1">The sequence shown here is derived from an EMBL/GenBank/DDBJ whole genome shotgun (WGS) entry which is preliminary data.</text>
</comment>
<organism evidence="1 2">
    <name type="scientific">Auriscalpium vulgare</name>
    <dbReference type="NCBI Taxonomy" id="40419"/>
    <lineage>
        <taxon>Eukaryota</taxon>
        <taxon>Fungi</taxon>
        <taxon>Dikarya</taxon>
        <taxon>Basidiomycota</taxon>
        <taxon>Agaricomycotina</taxon>
        <taxon>Agaricomycetes</taxon>
        <taxon>Russulales</taxon>
        <taxon>Auriscalpiaceae</taxon>
        <taxon>Auriscalpium</taxon>
    </lineage>
</organism>
<reference evidence="1" key="1">
    <citation type="submission" date="2021-02" db="EMBL/GenBank/DDBJ databases">
        <authorList>
            <consortium name="DOE Joint Genome Institute"/>
            <person name="Ahrendt S."/>
            <person name="Looney B.P."/>
            <person name="Miyauchi S."/>
            <person name="Morin E."/>
            <person name="Drula E."/>
            <person name="Courty P.E."/>
            <person name="Chicoki N."/>
            <person name="Fauchery L."/>
            <person name="Kohler A."/>
            <person name="Kuo A."/>
            <person name="Labutti K."/>
            <person name="Pangilinan J."/>
            <person name="Lipzen A."/>
            <person name="Riley R."/>
            <person name="Andreopoulos W."/>
            <person name="He G."/>
            <person name="Johnson J."/>
            <person name="Barry K.W."/>
            <person name="Grigoriev I.V."/>
            <person name="Nagy L."/>
            <person name="Hibbett D."/>
            <person name="Henrissat B."/>
            <person name="Matheny P.B."/>
            <person name="Labbe J."/>
            <person name="Martin F."/>
        </authorList>
    </citation>
    <scope>NUCLEOTIDE SEQUENCE</scope>
    <source>
        <strain evidence="1">FP105234-sp</strain>
    </source>
</reference>
<protein>
    <submittedName>
        <fullName evidence="1">Uncharacterized protein</fullName>
    </submittedName>
</protein>
<name>A0ACB8RAL1_9AGAM</name>
<evidence type="ECO:0000313" key="1">
    <source>
        <dbReference type="EMBL" id="KAI0041170.1"/>
    </source>
</evidence>
<gene>
    <name evidence="1" type="ORF">FA95DRAFT_1565627</name>
</gene>
<reference evidence="1" key="2">
    <citation type="journal article" date="2022" name="New Phytol.">
        <title>Evolutionary transition to the ectomycorrhizal habit in the genomes of a hyperdiverse lineage of mushroom-forming fungi.</title>
        <authorList>
            <person name="Looney B."/>
            <person name="Miyauchi S."/>
            <person name="Morin E."/>
            <person name="Drula E."/>
            <person name="Courty P.E."/>
            <person name="Kohler A."/>
            <person name="Kuo A."/>
            <person name="LaButti K."/>
            <person name="Pangilinan J."/>
            <person name="Lipzen A."/>
            <person name="Riley R."/>
            <person name="Andreopoulos W."/>
            <person name="He G."/>
            <person name="Johnson J."/>
            <person name="Nolan M."/>
            <person name="Tritt A."/>
            <person name="Barry K.W."/>
            <person name="Grigoriev I.V."/>
            <person name="Nagy L.G."/>
            <person name="Hibbett D."/>
            <person name="Henrissat B."/>
            <person name="Matheny P.B."/>
            <person name="Labbe J."/>
            <person name="Martin F.M."/>
        </authorList>
    </citation>
    <scope>NUCLEOTIDE SEQUENCE</scope>
    <source>
        <strain evidence="1">FP105234-sp</strain>
    </source>
</reference>
<dbReference type="EMBL" id="MU276139">
    <property type="protein sequence ID" value="KAI0041170.1"/>
    <property type="molecule type" value="Genomic_DNA"/>
</dbReference>
<proteinExistence type="predicted"/>
<dbReference type="Proteomes" id="UP000814033">
    <property type="component" value="Unassembled WGS sequence"/>
</dbReference>
<accession>A0ACB8RAL1</accession>
<evidence type="ECO:0000313" key="2">
    <source>
        <dbReference type="Proteomes" id="UP000814033"/>
    </source>
</evidence>
<sequence length="65" mass="7182">MLRVSWVNAAHTAASSRVRSVRWLDPHNAHASVSQLFEIDTCLRVSTPSLCAILPPLPINMSQKT</sequence>
<keyword evidence="2" id="KW-1185">Reference proteome</keyword>